<evidence type="ECO:0000256" key="1">
    <source>
        <dbReference type="SAM" id="MobiDB-lite"/>
    </source>
</evidence>
<dbReference type="AlphaFoldDB" id="A0A165ET70"/>
<evidence type="ECO:0000313" key="2">
    <source>
        <dbReference type="EMBL" id="KZV87624.1"/>
    </source>
</evidence>
<name>A0A165ET70_EXIGL</name>
<accession>A0A165ET70</accession>
<feature type="compositionally biased region" description="Low complexity" evidence="1">
    <location>
        <begin position="97"/>
        <end position="115"/>
    </location>
</feature>
<sequence length="254" mass="27668">MERHLRRVHDAQGAQLQEHEALWKITNEERKAMLKVLKEKPKAKRKTRKPVKRKLTLALAYRSCMVGRSGDSGSADDAHAHTRKRRRLALDGLAAADEALPNNALDSTVPPSDSESTSDSESDAVESDESETDTVDEGGWEDMDEDKEDGGLDLSSTLDGDVDMGDEPSAAESAVPPPPPPPAPPSNAVPPPIITGHGERPRRTTRTTVLPAHDRICFCEQPPRGDEISFIESAFYDQANRFLDAGRAEDALGS</sequence>
<organism evidence="2 3">
    <name type="scientific">Exidia glandulosa HHB12029</name>
    <dbReference type="NCBI Taxonomy" id="1314781"/>
    <lineage>
        <taxon>Eukaryota</taxon>
        <taxon>Fungi</taxon>
        <taxon>Dikarya</taxon>
        <taxon>Basidiomycota</taxon>
        <taxon>Agaricomycotina</taxon>
        <taxon>Agaricomycetes</taxon>
        <taxon>Auriculariales</taxon>
        <taxon>Exidiaceae</taxon>
        <taxon>Exidia</taxon>
    </lineage>
</organism>
<protein>
    <submittedName>
        <fullName evidence="2">Uncharacterized protein</fullName>
    </submittedName>
</protein>
<dbReference type="Proteomes" id="UP000077266">
    <property type="component" value="Unassembled WGS sequence"/>
</dbReference>
<feature type="region of interest" description="Disordered" evidence="1">
    <location>
        <begin position="97"/>
        <end position="208"/>
    </location>
</feature>
<keyword evidence="3" id="KW-1185">Reference proteome</keyword>
<evidence type="ECO:0000313" key="3">
    <source>
        <dbReference type="Proteomes" id="UP000077266"/>
    </source>
</evidence>
<feature type="compositionally biased region" description="Pro residues" evidence="1">
    <location>
        <begin position="175"/>
        <end position="193"/>
    </location>
</feature>
<gene>
    <name evidence="2" type="ORF">EXIGLDRAFT_773485</name>
</gene>
<dbReference type="InParanoid" id="A0A165ET70"/>
<proteinExistence type="predicted"/>
<reference evidence="2 3" key="1">
    <citation type="journal article" date="2016" name="Mol. Biol. Evol.">
        <title>Comparative Genomics of Early-Diverging Mushroom-Forming Fungi Provides Insights into the Origins of Lignocellulose Decay Capabilities.</title>
        <authorList>
            <person name="Nagy L.G."/>
            <person name="Riley R."/>
            <person name="Tritt A."/>
            <person name="Adam C."/>
            <person name="Daum C."/>
            <person name="Floudas D."/>
            <person name="Sun H."/>
            <person name="Yadav J.S."/>
            <person name="Pangilinan J."/>
            <person name="Larsson K.H."/>
            <person name="Matsuura K."/>
            <person name="Barry K."/>
            <person name="Labutti K."/>
            <person name="Kuo R."/>
            <person name="Ohm R.A."/>
            <person name="Bhattacharya S.S."/>
            <person name="Shirouzu T."/>
            <person name="Yoshinaga Y."/>
            <person name="Martin F.M."/>
            <person name="Grigoriev I.V."/>
            <person name="Hibbett D.S."/>
        </authorList>
    </citation>
    <scope>NUCLEOTIDE SEQUENCE [LARGE SCALE GENOMIC DNA]</scope>
    <source>
        <strain evidence="2 3">HHB12029</strain>
    </source>
</reference>
<feature type="compositionally biased region" description="Acidic residues" evidence="1">
    <location>
        <begin position="116"/>
        <end position="148"/>
    </location>
</feature>
<dbReference type="EMBL" id="KV426120">
    <property type="protein sequence ID" value="KZV87624.1"/>
    <property type="molecule type" value="Genomic_DNA"/>
</dbReference>